<protein>
    <recommendedName>
        <fullName evidence="2">DUF7848 domain-containing protein</fullName>
    </recommendedName>
</protein>
<feature type="domain" description="DUF7848" evidence="2">
    <location>
        <begin position="1"/>
        <end position="86"/>
    </location>
</feature>
<evidence type="ECO:0000259" key="2">
    <source>
        <dbReference type="Pfam" id="PF25232"/>
    </source>
</evidence>
<feature type="compositionally biased region" description="Basic and acidic residues" evidence="1">
    <location>
        <begin position="1"/>
        <end position="10"/>
    </location>
</feature>
<dbReference type="RefSeq" id="WP_150219039.1">
    <property type="nucleotide sequence ID" value="NZ_CP029192.1"/>
</dbReference>
<organism evidence="3 4">
    <name type="scientific">Streptomyces venezuelae</name>
    <dbReference type="NCBI Taxonomy" id="54571"/>
    <lineage>
        <taxon>Bacteria</taxon>
        <taxon>Bacillati</taxon>
        <taxon>Actinomycetota</taxon>
        <taxon>Actinomycetes</taxon>
        <taxon>Kitasatosporales</taxon>
        <taxon>Streptomycetaceae</taxon>
        <taxon>Streptomyces</taxon>
    </lineage>
</organism>
<dbReference type="InterPro" id="IPR057170">
    <property type="entry name" value="DUF7848"/>
</dbReference>
<reference evidence="3 4" key="1">
    <citation type="submission" date="2018-05" db="EMBL/GenBank/DDBJ databases">
        <title>Streptomyces venezuelae.</title>
        <authorList>
            <person name="Kim W."/>
            <person name="Lee N."/>
            <person name="Cho B.-K."/>
        </authorList>
    </citation>
    <scope>NUCLEOTIDE SEQUENCE [LARGE SCALE GENOMIC DNA]</scope>
    <source>
        <strain evidence="3 4">ATCC 14584</strain>
    </source>
</reference>
<accession>A0A5P2C1W7</accession>
<sequence length="87" mass="9896">MTKSAIREVTWHLSPDSEPDAEPITRQMVCVVCEDDEAASAAMSDPFEESEHGVLTAQAWVFKHVGRHPGHHAYREIIRRPWRAVMT</sequence>
<dbReference type="Proteomes" id="UP000322927">
    <property type="component" value="Chromosome"/>
</dbReference>
<name>A0A5P2C1W7_STRVZ</name>
<dbReference type="OrthoDB" id="4246702at2"/>
<gene>
    <name evidence="3" type="ORF">DEJ48_28275</name>
</gene>
<dbReference type="Pfam" id="PF25232">
    <property type="entry name" value="DUF7848"/>
    <property type="match status" value="1"/>
</dbReference>
<dbReference type="AlphaFoldDB" id="A0A5P2C1W7"/>
<feature type="region of interest" description="Disordered" evidence="1">
    <location>
        <begin position="1"/>
        <end position="20"/>
    </location>
</feature>
<proteinExistence type="predicted"/>
<dbReference type="EMBL" id="CP029192">
    <property type="protein sequence ID" value="QES36775.1"/>
    <property type="molecule type" value="Genomic_DNA"/>
</dbReference>
<evidence type="ECO:0000313" key="3">
    <source>
        <dbReference type="EMBL" id="QES36775.1"/>
    </source>
</evidence>
<evidence type="ECO:0000256" key="1">
    <source>
        <dbReference type="SAM" id="MobiDB-lite"/>
    </source>
</evidence>
<evidence type="ECO:0000313" key="4">
    <source>
        <dbReference type="Proteomes" id="UP000322927"/>
    </source>
</evidence>